<protein>
    <submittedName>
        <fullName evidence="1">SatD family protein</fullName>
    </submittedName>
</protein>
<organism evidence="1 2">
    <name type="scientific">Halorubellus litoreus</name>
    <dbReference type="NCBI Taxonomy" id="755308"/>
    <lineage>
        <taxon>Archaea</taxon>
        <taxon>Methanobacteriati</taxon>
        <taxon>Methanobacteriota</taxon>
        <taxon>Stenosarchaea group</taxon>
        <taxon>Halobacteria</taxon>
        <taxon>Halobacteriales</taxon>
        <taxon>Halorubellaceae</taxon>
        <taxon>Halorubellus</taxon>
    </lineage>
</organism>
<dbReference type="InterPro" id="IPR032580">
    <property type="entry name" value="SatD"/>
</dbReference>
<dbReference type="RefSeq" id="WP_336348787.1">
    <property type="nucleotide sequence ID" value="NZ_JAZAQL010000001.1"/>
</dbReference>
<comment type="caution">
    <text evidence="1">The sequence shown here is derived from an EMBL/GenBank/DDBJ whole genome shotgun (WGS) entry which is preliminary data.</text>
</comment>
<evidence type="ECO:0000313" key="1">
    <source>
        <dbReference type="EMBL" id="MFC6951772.1"/>
    </source>
</evidence>
<dbReference type="AlphaFoldDB" id="A0ABD5V8P3"/>
<evidence type="ECO:0000313" key="2">
    <source>
        <dbReference type="Proteomes" id="UP001596395"/>
    </source>
</evidence>
<accession>A0ABD5V8P3</accession>
<dbReference type="Pfam" id="PF16264">
    <property type="entry name" value="SatD"/>
    <property type="match status" value="1"/>
</dbReference>
<dbReference type="EMBL" id="JBHSXN010000001">
    <property type="protein sequence ID" value="MFC6951772.1"/>
    <property type="molecule type" value="Genomic_DNA"/>
</dbReference>
<proteinExistence type="predicted"/>
<name>A0ABD5V8P3_9EURY</name>
<keyword evidence="2" id="KW-1185">Reference proteome</keyword>
<dbReference type="Proteomes" id="UP001596395">
    <property type="component" value="Unassembled WGS sequence"/>
</dbReference>
<reference evidence="1 2" key="1">
    <citation type="journal article" date="2019" name="Int. J. Syst. Evol. Microbiol.">
        <title>The Global Catalogue of Microorganisms (GCM) 10K type strain sequencing project: providing services to taxonomists for standard genome sequencing and annotation.</title>
        <authorList>
            <consortium name="The Broad Institute Genomics Platform"/>
            <consortium name="The Broad Institute Genome Sequencing Center for Infectious Disease"/>
            <person name="Wu L."/>
            <person name="Ma J."/>
        </authorList>
    </citation>
    <scope>NUCLEOTIDE SEQUENCE [LARGE SCALE GENOMIC DNA]</scope>
    <source>
        <strain evidence="1 2">GX26</strain>
    </source>
</reference>
<gene>
    <name evidence="1" type="ORF">ACFQGB_02745</name>
</gene>
<sequence length="217" mass="22967">MTVRRCVVLGDVVDSRNLDDREDVRETLEAAVAAATDAAGDAIVAPFAVLKGVDEVGGVLDEPGAVVPALRALVEHLHPIELRVGLAWGAVDVAPDADAVAAMDGPAFHRADECLQAAAADDRYVRVSLADVPDVFAAVLGDQLDLLSLWTSTWTPRQRSFVTAYRDADTMTAVADAFDVSVQMVSKTLDRTRAATVYAVEDTLEAAFAAVGGDDTW</sequence>